<gene>
    <name evidence="8" type="ORF">IAC73_05840</name>
</gene>
<evidence type="ECO:0000256" key="6">
    <source>
        <dbReference type="SAM" id="MobiDB-lite"/>
    </source>
</evidence>
<feature type="transmembrane region" description="Helical" evidence="7">
    <location>
        <begin position="256"/>
        <end position="274"/>
    </location>
</feature>
<accession>A0A9D1NAN9</accession>
<evidence type="ECO:0000313" key="9">
    <source>
        <dbReference type="Proteomes" id="UP000886857"/>
    </source>
</evidence>
<feature type="transmembrane region" description="Helical" evidence="7">
    <location>
        <begin position="194"/>
        <end position="210"/>
    </location>
</feature>
<comment type="subcellular location">
    <subcellularLocation>
        <location evidence="1">Cell membrane</location>
        <topology evidence="1">Multi-pass membrane protein</topology>
    </subcellularLocation>
</comment>
<protein>
    <submittedName>
        <fullName evidence="8">YfcC family protein</fullName>
    </submittedName>
</protein>
<dbReference type="Proteomes" id="UP000886857">
    <property type="component" value="Unassembled WGS sequence"/>
</dbReference>
<proteinExistence type="predicted"/>
<keyword evidence="2" id="KW-1003">Cell membrane</keyword>
<evidence type="ECO:0000313" key="8">
    <source>
        <dbReference type="EMBL" id="HIU99344.1"/>
    </source>
</evidence>
<dbReference type="GO" id="GO:0005886">
    <property type="term" value="C:plasma membrane"/>
    <property type="evidence" value="ECO:0007669"/>
    <property type="project" value="UniProtKB-SubCell"/>
</dbReference>
<feature type="transmembrane region" description="Helical" evidence="7">
    <location>
        <begin position="56"/>
        <end position="78"/>
    </location>
</feature>
<reference evidence="8" key="2">
    <citation type="journal article" date="2021" name="PeerJ">
        <title>Extensive microbial diversity within the chicken gut microbiome revealed by metagenomics and culture.</title>
        <authorList>
            <person name="Gilroy R."/>
            <person name="Ravi A."/>
            <person name="Getino M."/>
            <person name="Pursley I."/>
            <person name="Horton D.L."/>
            <person name="Alikhan N.F."/>
            <person name="Baker D."/>
            <person name="Gharbi K."/>
            <person name="Hall N."/>
            <person name="Watson M."/>
            <person name="Adriaenssens E.M."/>
            <person name="Foster-Nyarko E."/>
            <person name="Jarju S."/>
            <person name="Secka A."/>
            <person name="Antonio M."/>
            <person name="Oren A."/>
            <person name="Chaudhuri R.R."/>
            <person name="La Ragione R."/>
            <person name="Hildebrand F."/>
            <person name="Pallen M.J."/>
        </authorList>
    </citation>
    <scope>NUCLEOTIDE SEQUENCE</scope>
    <source>
        <strain evidence="8">10406</strain>
    </source>
</reference>
<evidence type="ECO:0000256" key="1">
    <source>
        <dbReference type="ARBA" id="ARBA00004651"/>
    </source>
</evidence>
<sequence>MDREKDMVLTDGAGERATARPAAPARAGYVRTDASLFVCDDAPKGPPRTIEISKRAVLISVVIVLVLVIAAIVLTQVLPRGEYERVPDESGNMQIVPGTYAEDDSLPSLKWWQAVFSPFLVLDPTMDGSLMVWALIALLLVIGAVFTALDHTGVLIYMVEALRNKFRTRRYALLFILPLAFMFLGSSAGMFEELIPLVPVVVLLCYAFGWDALVGLAISVLAACFGFTAGVVNPFTVGVSQNLMGIPMFSGIEMRLLTFVVAYGILMAFVYPYARKIEKKPQRSLVYLEDTRKKHGFDFSSAEFVRDEGKSRALKWFACWMLVVVFFAVLSIFIQPHYIPALGDFSLADYVLYITVAIYVVAGIGACVMCGLRGKELFKKLGKGLVTLLPAVAMILIASGVRYIMEKGYVMDTILYKVTSACAGQSPAVIILLVYLAIFIFEMFIPSGSAKAFLLMPMIGAMCTQLGIDGQVAVLAFAYGDGFANVLLPTNAGLLLILGMTTVNYPKWIRWSGKIQFTLLAATVGILMLAQYVIYA</sequence>
<feature type="compositionally biased region" description="Basic and acidic residues" evidence="6">
    <location>
        <begin position="1"/>
        <end position="18"/>
    </location>
</feature>
<dbReference type="InterPro" id="IPR051679">
    <property type="entry name" value="DASS-Related_Transporters"/>
</dbReference>
<feature type="transmembrane region" description="Helical" evidence="7">
    <location>
        <begin position="130"/>
        <end position="159"/>
    </location>
</feature>
<feature type="transmembrane region" description="Helical" evidence="7">
    <location>
        <begin position="517"/>
        <end position="535"/>
    </location>
</feature>
<dbReference type="Pfam" id="PF03606">
    <property type="entry name" value="DcuC"/>
    <property type="match status" value="1"/>
</dbReference>
<dbReference type="EMBL" id="DVOE01000088">
    <property type="protein sequence ID" value="HIU99344.1"/>
    <property type="molecule type" value="Genomic_DNA"/>
</dbReference>
<feature type="transmembrane region" description="Helical" evidence="7">
    <location>
        <begin position="316"/>
        <end position="338"/>
    </location>
</feature>
<evidence type="ECO:0000256" key="7">
    <source>
        <dbReference type="SAM" id="Phobius"/>
    </source>
</evidence>
<feature type="transmembrane region" description="Helical" evidence="7">
    <location>
        <begin position="384"/>
        <end position="405"/>
    </location>
</feature>
<keyword evidence="5 7" id="KW-0472">Membrane</keyword>
<evidence type="ECO:0000256" key="5">
    <source>
        <dbReference type="ARBA" id="ARBA00023136"/>
    </source>
</evidence>
<comment type="caution">
    <text evidence="8">The sequence shown here is derived from an EMBL/GenBank/DDBJ whole genome shotgun (WGS) entry which is preliminary data.</text>
</comment>
<evidence type="ECO:0000256" key="2">
    <source>
        <dbReference type="ARBA" id="ARBA00022475"/>
    </source>
</evidence>
<organism evidence="8 9">
    <name type="scientific">Candidatus Limadaptatus stercoripullorum</name>
    <dbReference type="NCBI Taxonomy" id="2840846"/>
    <lineage>
        <taxon>Bacteria</taxon>
        <taxon>Bacillati</taxon>
        <taxon>Bacillota</taxon>
        <taxon>Clostridia</taxon>
        <taxon>Eubacteriales</taxon>
        <taxon>Candidatus Limadaptatus</taxon>
    </lineage>
</organism>
<keyword evidence="3 7" id="KW-0812">Transmembrane</keyword>
<feature type="transmembrane region" description="Helical" evidence="7">
    <location>
        <begin position="217"/>
        <end position="236"/>
    </location>
</feature>
<dbReference type="PANTHER" id="PTHR43652">
    <property type="entry name" value="BASIC AMINO ACID ANTIPORTER YFCC-RELATED"/>
    <property type="match status" value="1"/>
</dbReference>
<evidence type="ECO:0000256" key="4">
    <source>
        <dbReference type="ARBA" id="ARBA00022989"/>
    </source>
</evidence>
<dbReference type="AlphaFoldDB" id="A0A9D1NAN9"/>
<dbReference type="PANTHER" id="PTHR43652:SF2">
    <property type="entry name" value="BASIC AMINO ACID ANTIPORTER YFCC-RELATED"/>
    <property type="match status" value="1"/>
</dbReference>
<evidence type="ECO:0000256" key="3">
    <source>
        <dbReference type="ARBA" id="ARBA00022692"/>
    </source>
</evidence>
<reference evidence="8" key="1">
    <citation type="submission" date="2020-10" db="EMBL/GenBank/DDBJ databases">
        <authorList>
            <person name="Gilroy R."/>
        </authorList>
    </citation>
    <scope>NUCLEOTIDE SEQUENCE</scope>
    <source>
        <strain evidence="8">10406</strain>
    </source>
</reference>
<dbReference type="InterPro" id="IPR018385">
    <property type="entry name" value="C4_dicarb_anaerob_car-like"/>
</dbReference>
<keyword evidence="4 7" id="KW-1133">Transmembrane helix</keyword>
<name>A0A9D1NAN9_9FIRM</name>
<feature type="transmembrane region" description="Helical" evidence="7">
    <location>
        <begin position="350"/>
        <end position="372"/>
    </location>
</feature>
<feature type="transmembrane region" description="Helical" evidence="7">
    <location>
        <begin position="486"/>
        <end position="505"/>
    </location>
</feature>
<feature type="transmembrane region" description="Helical" evidence="7">
    <location>
        <begin position="425"/>
        <end position="445"/>
    </location>
</feature>
<feature type="transmembrane region" description="Helical" evidence="7">
    <location>
        <begin position="171"/>
        <end position="188"/>
    </location>
</feature>
<feature type="region of interest" description="Disordered" evidence="6">
    <location>
        <begin position="1"/>
        <end position="21"/>
    </location>
</feature>
<feature type="transmembrane region" description="Helical" evidence="7">
    <location>
        <begin position="452"/>
        <end position="480"/>
    </location>
</feature>